<keyword evidence="1" id="KW-0812">Transmembrane</keyword>
<sequence>MEASELGTGLPVYTGVWRNANQGDANSGPFSLTLTVTQPVGAFLTAFLALFVSVAMTNLWSIACLFIHLFRSTTAPRSVLHHQQQALLSNTHSPGSTIATLLKLGKTWRGVPVKGTISSSLVLLTTATTYLAILSAAGLFSSRVQRGNEEVLVIGRTCGWLGRLANRQTEGSDLSEEEFMNHRAATMAWGRWTATQSLNYFRNCYSDSGLAGNSNVCRLFTTKSIPVKSEGGVDCPFANEVCEGGKSAIRLDTGLIDSNRDLGINSSPGDRLWFRRVMTCVPVLAEEKYSTDWETTVPAGIPSMEGDRYKYYNVGSYAGNDFSWARSNYSLSLGSASTVYDLEAITSYAGAEPSNISFVPIPELQVADADVTMLWLSNNARYLTPVEDAWFRATNKTDPTGANRPNPEGHYISDRVMSSLGCTASYQFCNTPNSCSPLQGLRQNTGEFRGLPLTTTQKAIYNLVESMAMSASLENGVYFLGSQILSANDFLWTGAGSLLSSGLVSTHWATEVTNIANLMLAAMQRLVLDYAALPEFSILTTRGQKSSLDFVQQPANEGERELCSMVRVRDASYTNFSVVGLAIILGPGLFVILLNLFVFPAALFWVRDKLRLDPYPRWEWHRGHLFMQQQDALKFRGVGPWNVRDGPRSKWLIPWTVAMVDGQTLCREDDVVASASGESRDGTEYHRYKPKS</sequence>
<keyword evidence="1" id="KW-1133">Transmembrane helix</keyword>
<name>A0A9P9A7U2_9PEZI</name>
<evidence type="ECO:0000313" key="2">
    <source>
        <dbReference type="EMBL" id="KAH6679979.1"/>
    </source>
</evidence>
<dbReference type="EMBL" id="JAGSXJ010000020">
    <property type="protein sequence ID" value="KAH6679979.1"/>
    <property type="molecule type" value="Genomic_DNA"/>
</dbReference>
<evidence type="ECO:0000313" key="3">
    <source>
        <dbReference type="Proteomes" id="UP000770015"/>
    </source>
</evidence>
<accession>A0A9P9A7U2</accession>
<keyword evidence="1" id="KW-0472">Membrane</keyword>
<keyword evidence="3" id="KW-1185">Reference proteome</keyword>
<evidence type="ECO:0000256" key="1">
    <source>
        <dbReference type="SAM" id="Phobius"/>
    </source>
</evidence>
<feature type="transmembrane region" description="Helical" evidence="1">
    <location>
        <begin position="578"/>
        <end position="606"/>
    </location>
</feature>
<dbReference type="AlphaFoldDB" id="A0A9P9A7U2"/>
<comment type="caution">
    <text evidence="2">The sequence shown here is derived from an EMBL/GenBank/DDBJ whole genome shotgun (WGS) entry which is preliminary data.</text>
</comment>
<dbReference type="OrthoDB" id="3540210at2759"/>
<reference evidence="2" key="1">
    <citation type="journal article" date="2021" name="Nat. Commun.">
        <title>Genetic determinants of endophytism in the Arabidopsis root mycobiome.</title>
        <authorList>
            <person name="Mesny F."/>
            <person name="Miyauchi S."/>
            <person name="Thiergart T."/>
            <person name="Pickel B."/>
            <person name="Atanasova L."/>
            <person name="Karlsson M."/>
            <person name="Huettel B."/>
            <person name="Barry K.W."/>
            <person name="Haridas S."/>
            <person name="Chen C."/>
            <person name="Bauer D."/>
            <person name="Andreopoulos W."/>
            <person name="Pangilinan J."/>
            <person name="LaButti K."/>
            <person name="Riley R."/>
            <person name="Lipzen A."/>
            <person name="Clum A."/>
            <person name="Drula E."/>
            <person name="Henrissat B."/>
            <person name="Kohler A."/>
            <person name="Grigoriev I.V."/>
            <person name="Martin F.M."/>
            <person name="Hacquard S."/>
        </authorList>
    </citation>
    <scope>NUCLEOTIDE SEQUENCE</scope>
    <source>
        <strain evidence="2">MPI-SDFR-AT-0117</strain>
    </source>
</reference>
<organism evidence="2 3">
    <name type="scientific">Plectosphaerella plurivora</name>
    <dbReference type="NCBI Taxonomy" id="936078"/>
    <lineage>
        <taxon>Eukaryota</taxon>
        <taxon>Fungi</taxon>
        <taxon>Dikarya</taxon>
        <taxon>Ascomycota</taxon>
        <taxon>Pezizomycotina</taxon>
        <taxon>Sordariomycetes</taxon>
        <taxon>Hypocreomycetidae</taxon>
        <taxon>Glomerellales</taxon>
        <taxon>Plectosphaerellaceae</taxon>
        <taxon>Plectosphaerella</taxon>
    </lineage>
</organism>
<gene>
    <name evidence="2" type="ORF">F5X68DRAFT_244953</name>
</gene>
<feature type="transmembrane region" description="Helical" evidence="1">
    <location>
        <begin position="40"/>
        <end position="70"/>
    </location>
</feature>
<proteinExistence type="predicted"/>
<feature type="transmembrane region" description="Helical" evidence="1">
    <location>
        <begin position="121"/>
        <end position="140"/>
    </location>
</feature>
<dbReference type="Proteomes" id="UP000770015">
    <property type="component" value="Unassembled WGS sequence"/>
</dbReference>
<protein>
    <submittedName>
        <fullName evidence="2">Uncharacterized protein</fullName>
    </submittedName>
</protein>